<sequence>MRLTDASVAIRPRSAWEALDLGVLLARRHAGLLMASWALVTLPVFAVLSLLLWDYSSLAILIFWWLKPAFERLPLYILSRALFADTPTLREALRAFPGLLRRQLLPSLLWRRFSPTRSFDLPVLQLEGLAGAARSQRLVVLGQRNAGGATWLTVVGMHFELALYLGLMALLYLMLPQQWLSDWKWQALLDALQGDWQWLEHLSNLLYALVLVVWEPVYVACGFTLYLNRRTELEAWDIELVFRRLRQRLVGSAYALLLVCAGALAMLPGSAPWAAESATSCPLPNQDPNGPEAARLLHQKLTSEQSRQAVDALLDAPPFRNSETVTRWRLGEPPREKAGKGNEDDLKAFFEALAHWRPLGLILQSLQTLLWAALIAAVVLLLWRYREWLRLFASRLGLPQKAQREAPAVLFGLELAPESLPEDVASTAERLWDEQPRAALGLLYRALLSRLLHDYRVPLRDSSTEGEVLGQVEGLQRPELDSYARELTGHWQALAYGHRPPPGELRQALCDGWRRLFGPGAPA</sequence>
<feature type="transmembrane region" description="Helical" evidence="1">
    <location>
        <begin position="37"/>
        <end position="66"/>
    </location>
</feature>
<keyword evidence="1" id="KW-0812">Transmembrane</keyword>
<evidence type="ECO:0000256" key="1">
    <source>
        <dbReference type="SAM" id="Phobius"/>
    </source>
</evidence>
<dbReference type="AlphaFoldDB" id="A0A1A9KJJ4"/>
<evidence type="ECO:0000313" key="4">
    <source>
        <dbReference type="Proteomes" id="UP000077748"/>
    </source>
</evidence>
<evidence type="ECO:0000313" key="3">
    <source>
        <dbReference type="EMBL" id="ANI17310.1"/>
    </source>
</evidence>
<keyword evidence="1" id="KW-1133">Transmembrane helix</keyword>
<keyword evidence="1" id="KW-0472">Membrane</keyword>
<feature type="domain" description="Protein-glutamine gamma-glutamyltransferase-like C-terminal" evidence="2">
    <location>
        <begin position="443"/>
        <end position="514"/>
    </location>
</feature>
<dbReference type="InterPro" id="IPR025403">
    <property type="entry name" value="TgpA-like_C"/>
</dbReference>
<dbReference type="EMBL" id="CP015878">
    <property type="protein sequence ID" value="ANI17310.1"/>
    <property type="molecule type" value="Genomic_DNA"/>
</dbReference>
<proteinExistence type="predicted"/>
<name>A0A1A9KJJ4_9PSED</name>
<accession>A0A1A9KJJ4</accession>
<dbReference type="Pfam" id="PF13559">
    <property type="entry name" value="DUF4129"/>
    <property type="match status" value="1"/>
</dbReference>
<feature type="transmembrane region" description="Helical" evidence="1">
    <location>
        <begin position="151"/>
        <end position="175"/>
    </location>
</feature>
<dbReference type="Proteomes" id="UP000077748">
    <property type="component" value="Chromosome"/>
</dbReference>
<dbReference type="RefSeq" id="WP_064584305.1">
    <property type="nucleotide sequence ID" value="NZ_CP015878.1"/>
</dbReference>
<gene>
    <name evidence="3" type="ORF">A9C11_26455</name>
</gene>
<feature type="transmembrane region" description="Helical" evidence="1">
    <location>
        <begin position="361"/>
        <end position="383"/>
    </location>
</feature>
<feature type="transmembrane region" description="Helical" evidence="1">
    <location>
        <begin position="205"/>
        <end position="228"/>
    </location>
</feature>
<evidence type="ECO:0000259" key="2">
    <source>
        <dbReference type="Pfam" id="PF13559"/>
    </source>
</evidence>
<organism evidence="3 4">
    <name type="scientific">Pseudomonas citronellolis</name>
    <dbReference type="NCBI Taxonomy" id="53408"/>
    <lineage>
        <taxon>Bacteria</taxon>
        <taxon>Pseudomonadati</taxon>
        <taxon>Pseudomonadota</taxon>
        <taxon>Gammaproteobacteria</taxon>
        <taxon>Pseudomonadales</taxon>
        <taxon>Pseudomonadaceae</taxon>
        <taxon>Pseudomonas</taxon>
    </lineage>
</organism>
<feature type="transmembrane region" description="Helical" evidence="1">
    <location>
        <begin position="249"/>
        <end position="267"/>
    </location>
</feature>
<reference evidence="3 4" key="1">
    <citation type="submission" date="2016-05" db="EMBL/GenBank/DDBJ databases">
        <title>Genome Sequence of Pseudomonas citronellolis Strain SJTE-3, an Estrogens and Persistent Organic Pollutants degradation strain.</title>
        <authorList>
            <person name="Liang R."/>
        </authorList>
    </citation>
    <scope>NUCLEOTIDE SEQUENCE [LARGE SCALE GENOMIC DNA]</scope>
    <source>
        <strain evidence="3 4">SJTE-3</strain>
    </source>
</reference>
<protein>
    <submittedName>
        <fullName evidence="3">DUF4129 domain-containing protein</fullName>
    </submittedName>
</protein>